<evidence type="ECO:0000313" key="2">
    <source>
        <dbReference type="Proteomes" id="UP001057520"/>
    </source>
</evidence>
<proteinExistence type="predicted"/>
<protein>
    <recommendedName>
        <fullName evidence="3">Lipoprotein</fullName>
    </recommendedName>
</protein>
<evidence type="ECO:0008006" key="3">
    <source>
        <dbReference type="Google" id="ProtNLM"/>
    </source>
</evidence>
<organism evidence="1 2">
    <name type="scientific">Caulobacter segnis</name>
    <dbReference type="NCBI Taxonomy" id="88688"/>
    <lineage>
        <taxon>Bacteria</taxon>
        <taxon>Pseudomonadati</taxon>
        <taxon>Pseudomonadota</taxon>
        <taxon>Alphaproteobacteria</taxon>
        <taxon>Caulobacterales</taxon>
        <taxon>Caulobacteraceae</taxon>
        <taxon>Caulobacter</taxon>
    </lineage>
</organism>
<dbReference type="PROSITE" id="PS51257">
    <property type="entry name" value="PROKAR_LIPOPROTEIN"/>
    <property type="match status" value="1"/>
</dbReference>
<gene>
    <name evidence="1" type="ORF">MZV50_16665</name>
</gene>
<dbReference type="EMBL" id="CP096040">
    <property type="protein sequence ID" value="USQ94230.1"/>
    <property type="molecule type" value="Genomic_DNA"/>
</dbReference>
<sequence length="332" mass="35569">MNRDRWLGRLVTATLTIAMCGCSAEAPQAWERLAEAPYDNISDGVSKIADGSLYTVSGSSDVTAEDAARFSELGQAWLAAPASREASKALVDFCAPSGDSGGLYYAHIPLRKLSRKAEQAATSLYRALEARTDLKTQLPPETSTQAGPYLLMLGGDPERKFDLMQTCVGRFASQKGATALVAQSLLPLAKSKDADIRTSYETAREKAAGRTIRALPYKPLALVWYGQSQGPYAAMIGLPDGPLMADIDPVKLCGLDPDTSPDLGASNCLRLTAAASRKRNHGSDAPTIDVTTAWLERTLPQLEPNGARPSPALSNVDRSVKLLGYRLKELGR</sequence>
<accession>A0ABY4ZNI5</accession>
<evidence type="ECO:0000313" key="1">
    <source>
        <dbReference type="EMBL" id="USQ94230.1"/>
    </source>
</evidence>
<reference evidence="1 2" key="1">
    <citation type="submission" date="2022-04" db="EMBL/GenBank/DDBJ databases">
        <title>Genome sequence of soybean root-associated Caulobacter segnis RL271.</title>
        <authorList>
            <person name="Longley R."/>
            <person name="Bonito G."/>
            <person name="Trigodet F."/>
            <person name="Crosson S."/>
            <person name="Fiebig A."/>
        </authorList>
    </citation>
    <scope>NUCLEOTIDE SEQUENCE [LARGE SCALE GENOMIC DNA]</scope>
    <source>
        <strain evidence="1 2">RL271</strain>
    </source>
</reference>
<name>A0ABY4ZNI5_9CAUL</name>
<keyword evidence="2" id="KW-1185">Reference proteome</keyword>
<dbReference type="Proteomes" id="UP001057520">
    <property type="component" value="Chromosome"/>
</dbReference>